<evidence type="ECO:0000259" key="2">
    <source>
        <dbReference type="PROSITE" id="PS51462"/>
    </source>
</evidence>
<dbReference type="InterPro" id="IPR015797">
    <property type="entry name" value="NUDIX_hydrolase-like_dom_sf"/>
</dbReference>
<dbReference type="EMBL" id="AP021875">
    <property type="protein sequence ID" value="BBO73889.1"/>
    <property type="molecule type" value="Genomic_DNA"/>
</dbReference>
<keyword evidence="4" id="KW-1185">Reference proteome</keyword>
<dbReference type="SUPFAM" id="SSF55811">
    <property type="entry name" value="Nudix"/>
    <property type="match status" value="1"/>
</dbReference>
<dbReference type="AlphaFoldDB" id="A0A5K7Z0Y2"/>
<proteinExistence type="predicted"/>
<dbReference type="Gene3D" id="3.90.79.10">
    <property type="entry name" value="Nucleoside Triphosphate Pyrophosphohydrolase"/>
    <property type="match status" value="1"/>
</dbReference>
<dbReference type="InterPro" id="IPR020476">
    <property type="entry name" value="Nudix_hydrolase"/>
</dbReference>
<evidence type="ECO:0000313" key="3">
    <source>
        <dbReference type="EMBL" id="BBO73889.1"/>
    </source>
</evidence>
<dbReference type="PROSITE" id="PS51462">
    <property type="entry name" value="NUDIX"/>
    <property type="match status" value="1"/>
</dbReference>
<sequence length="151" mass="16671">MTGPYRNPLPTVDIIIEVEGGIVLIERRNPPFGWAIPGGFVDYGESVETCAVREASEETSLDVHLTDLLYVYSRPDRDPRHHTLTTVFLATAEGQPVAADDAKAAGVFGPESLPEPLVFDHAAILADYFQYKSGVDRKRIFQRHFATLGLT</sequence>
<accession>A0A5K7Z0Y2</accession>
<dbReference type="InterPro" id="IPR000086">
    <property type="entry name" value="NUDIX_hydrolase_dom"/>
</dbReference>
<evidence type="ECO:0000256" key="1">
    <source>
        <dbReference type="ARBA" id="ARBA00022801"/>
    </source>
</evidence>
<dbReference type="PANTHER" id="PTHR43736:SF1">
    <property type="entry name" value="DIHYDRONEOPTERIN TRIPHOSPHATE DIPHOSPHATASE"/>
    <property type="match status" value="1"/>
</dbReference>
<feature type="domain" description="Nudix hydrolase" evidence="2">
    <location>
        <begin position="7"/>
        <end position="131"/>
    </location>
</feature>
<dbReference type="KEGG" id="dwd:DSCW_13060"/>
<dbReference type="CDD" id="cd18873">
    <property type="entry name" value="NUDIX_NadM_like"/>
    <property type="match status" value="1"/>
</dbReference>
<organism evidence="3 4">
    <name type="scientific">Desulfosarcina widdelii</name>
    <dbReference type="NCBI Taxonomy" id="947919"/>
    <lineage>
        <taxon>Bacteria</taxon>
        <taxon>Pseudomonadati</taxon>
        <taxon>Thermodesulfobacteriota</taxon>
        <taxon>Desulfobacteria</taxon>
        <taxon>Desulfobacterales</taxon>
        <taxon>Desulfosarcinaceae</taxon>
        <taxon>Desulfosarcina</taxon>
    </lineage>
</organism>
<dbReference type="Pfam" id="PF00293">
    <property type="entry name" value="NUDIX"/>
    <property type="match status" value="1"/>
</dbReference>
<dbReference type="OrthoDB" id="9761969at2"/>
<gene>
    <name evidence="3" type="ORF">DSCW_13060</name>
</gene>
<dbReference type="PANTHER" id="PTHR43736">
    <property type="entry name" value="ADP-RIBOSE PYROPHOSPHATASE"/>
    <property type="match status" value="1"/>
</dbReference>
<evidence type="ECO:0000313" key="4">
    <source>
        <dbReference type="Proteomes" id="UP000427769"/>
    </source>
</evidence>
<keyword evidence="1 3" id="KW-0378">Hydrolase</keyword>
<dbReference type="PRINTS" id="PR00502">
    <property type="entry name" value="NUDIXFAMILY"/>
</dbReference>
<dbReference type="Proteomes" id="UP000427769">
    <property type="component" value="Chromosome"/>
</dbReference>
<reference evidence="3 4" key="1">
    <citation type="submission" date="2019-11" db="EMBL/GenBank/DDBJ databases">
        <title>Comparative genomics of hydrocarbon-degrading Desulfosarcina strains.</title>
        <authorList>
            <person name="Watanabe M."/>
            <person name="Kojima H."/>
            <person name="Fukui M."/>
        </authorList>
    </citation>
    <scope>NUCLEOTIDE SEQUENCE [LARGE SCALE GENOMIC DNA]</scope>
    <source>
        <strain evidence="3 4">PP31</strain>
    </source>
</reference>
<name>A0A5K7Z0Y2_9BACT</name>
<protein>
    <submittedName>
        <fullName evidence="3">NUDIX hydrolase</fullName>
    </submittedName>
</protein>
<dbReference type="GO" id="GO:0016787">
    <property type="term" value="F:hydrolase activity"/>
    <property type="evidence" value="ECO:0007669"/>
    <property type="project" value="UniProtKB-KW"/>
</dbReference>
<dbReference type="RefSeq" id="WP_155302960.1">
    <property type="nucleotide sequence ID" value="NZ_AP021875.1"/>
</dbReference>